<reference evidence="5" key="2">
    <citation type="submission" date="2023-06" db="EMBL/GenBank/DDBJ databases">
        <authorList>
            <person name="Ma L."/>
            <person name="Liu K.-W."/>
            <person name="Li Z."/>
            <person name="Hsiao Y.-Y."/>
            <person name="Qi Y."/>
            <person name="Fu T."/>
            <person name="Tang G."/>
            <person name="Zhang D."/>
            <person name="Sun W.-H."/>
            <person name="Liu D.-K."/>
            <person name="Li Y."/>
            <person name="Chen G.-Z."/>
            <person name="Liu X.-D."/>
            <person name="Liao X.-Y."/>
            <person name="Jiang Y.-T."/>
            <person name="Yu X."/>
            <person name="Hao Y."/>
            <person name="Huang J."/>
            <person name="Zhao X.-W."/>
            <person name="Ke S."/>
            <person name="Chen Y.-Y."/>
            <person name="Wu W.-L."/>
            <person name="Hsu J.-L."/>
            <person name="Lin Y.-F."/>
            <person name="Huang M.-D."/>
            <person name="Li C.-Y."/>
            <person name="Huang L."/>
            <person name="Wang Z.-W."/>
            <person name="Zhao X."/>
            <person name="Zhong W.-Y."/>
            <person name="Peng D.-H."/>
            <person name="Ahmad S."/>
            <person name="Lan S."/>
            <person name="Zhang J.-S."/>
            <person name="Tsai W.-C."/>
            <person name="Van De Peer Y."/>
            <person name="Liu Z.-J."/>
        </authorList>
    </citation>
    <scope>NUCLEOTIDE SEQUENCE</scope>
    <source>
        <strain evidence="5">SCP</strain>
        <tissue evidence="5">Leaves</tissue>
    </source>
</reference>
<name>A0AAV9ACM0_ACOGR</name>
<dbReference type="Gene3D" id="3.30.1370.110">
    <property type="match status" value="1"/>
</dbReference>
<dbReference type="Gene3D" id="1.25.40.10">
    <property type="entry name" value="Tetratricopeptide repeat domain"/>
    <property type="match status" value="2"/>
</dbReference>
<reference evidence="5" key="1">
    <citation type="journal article" date="2023" name="Nat. Commun.">
        <title>Diploid and tetraploid genomes of Acorus and the evolution of monocots.</title>
        <authorList>
            <person name="Ma L."/>
            <person name="Liu K.W."/>
            <person name="Li Z."/>
            <person name="Hsiao Y.Y."/>
            <person name="Qi Y."/>
            <person name="Fu T."/>
            <person name="Tang G.D."/>
            <person name="Zhang D."/>
            <person name="Sun W.H."/>
            <person name="Liu D.K."/>
            <person name="Li Y."/>
            <person name="Chen G.Z."/>
            <person name="Liu X.D."/>
            <person name="Liao X.Y."/>
            <person name="Jiang Y.T."/>
            <person name="Yu X."/>
            <person name="Hao Y."/>
            <person name="Huang J."/>
            <person name="Zhao X.W."/>
            <person name="Ke S."/>
            <person name="Chen Y.Y."/>
            <person name="Wu W.L."/>
            <person name="Hsu J.L."/>
            <person name="Lin Y.F."/>
            <person name="Huang M.D."/>
            <person name="Li C.Y."/>
            <person name="Huang L."/>
            <person name="Wang Z.W."/>
            <person name="Zhao X."/>
            <person name="Zhong W.Y."/>
            <person name="Peng D.H."/>
            <person name="Ahmad S."/>
            <person name="Lan S."/>
            <person name="Zhang J.S."/>
            <person name="Tsai W.C."/>
            <person name="Van de Peer Y."/>
            <person name="Liu Z.J."/>
        </authorList>
    </citation>
    <scope>NUCLEOTIDE SEQUENCE</scope>
    <source>
        <strain evidence="5">SCP</strain>
    </source>
</reference>
<protein>
    <submittedName>
        <fullName evidence="5">Pentatricopeptide repeat-containing protein</fullName>
    </submittedName>
</protein>
<feature type="domain" description="Smr" evidence="4">
    <location>
        <begin position="333"/>
        <end position="424"/>
    </location>
</feature>
<evidence type="ECO:0000313" key="5">
    <source>
        <dbReference type="EMBL" id="KAK1261974.1"/>
    </source>
</evidence>
<dbReference type="EMBL" id="JAUJYN010000010">
    <property type="protein sequence ID" value="KAK1261974.1"/>
    <property type="molecule type" value="Genomic_DNA"/>
</dbReference>
<feature type="repeat" description="PPR" evidence="3">
    <location>
        <begin position="159"/>
        <end position="193"/>
    </location>
</feature>
<sequence>MIRCALPFPSSPRCHLGKHGNHRLLTSLSSASGGDPSAADRVIRKFVASSSRTASLEALSLLLSRRLSSFALPMYMRMSETAWFRWNPKLASDVVANLEAGGRSTEADALISSSVVDLAPKEIALFHRHLIRAYSEHGLSHRALEVFSRLKEISGGAVDAASYEAMICGLCVLGLPREAELLREEMFSAGFKPSGFVFRSVVMTYGRSGSFGEMWRVVGIMEDSGHALDTVGANIVLSCYGDHGELPEMVSWLWKMRDSGIKFSVRTYNSVLNSCPTIGSMLRDPGTAPQSIGELIMELEKAPSPAEVELVQELVKSSVLDGILKWSPSEVKLDLHGLHLGSVYVILLQWLDMLRDRLCSTEGGCVPLEVTVVCGSGKHSSVRGQSSVKGLVSEMMFKLSSPLRIDRNNVGRFIAKGKVVKEWLC</sequence>
<evidence type="ECO:0000259" key="4">
    <source>
        <dbReference type="PROSITE" id="PS50828"/>
    </source>
</evidence>
<dbReference type="NCBIfam" id="TIGR00756">
    <property type="entry name" value="PPR"/>
    <property type="match status" value="1"/>
</dbReference>
<accession>A0AAV9ACM0</accession>
<keyword evidence="6" id="KW-1185">Reference proteome</keyword>
<dbReference type="Pfam" id="PF01535">
    <property type="entry name" value="PPR"/>
    <property type="match status" value="3"/>
</dbReference>
<evidence type="ECO:0000256" key="2">
    <source>
        <dbReference type="ARBA" id="ARBA00022737"/>
    </source>
</evidence>
<proteinExistence type="inferred from homology"/>
<organism evidence="5 6">
    <name type="scientific">Acorus gramineus</name>
    <name type="common">Dwarf sweet flag</name>
    <dbReference type="NCBI Taxonomy" id="55184"/>
    <lineage>
        <taxon>Eukaryota</taxon>
        <taxon>Viridiplantae</taxon>
        <taxon>Streptophyta</taxon>
        <taxon>Embryophyta</taxon>
        <taxon>Tracheophyta</taxon>
        <taxon>Spermatophyta</taxon>
        <taxon>Magnoliopsida</taxon>
        <taxon>Liliopsida</taxon>
        <taxon>Acoraceae</taxon>
        <taxon>Acorus</taxon>
    </lineage>
</organism>
<dbReference type="Proteomes" id="UP001179952">
    <property type="component" value="Unassembled WGS sequence"/>
</dbReference>
<dbReference type="PROSITE" id="PS51375">
    <property type="entry name" value="PPR"/>
    <property type="match status" value="1"/>
</dbReference>
<dbReference type="SMART" id="SM00463">
    <property type="entry name" value="SMR"/>
    <property type="match status" value="1"/>
</dbReference>
<comment type="caution">
    <text evidence="5">The sequence shown here is derived from an EMBL/GenBank/DDBJ whole genome shotgun (WGS) entry which is preliminary data.</text>
</comment>
<dbReference type="InterPro" id="IPR036063">
    <property type="entry name" value="Smr_dom_sf"/>
</dbReference>
<dbReference type="PANTHER" id="PTHR47447:SF15">
    <property type="entry name" value="OS02G0120000 PROTEIN"/>
    <property type="match status" value="1"/>
</dbReference>
<gene>
    <name evidence="5" type="ORF">QJS04_geneDACA001303</name>
</gene>
<dbReference type="InterPro" id="IPR011990">
    <property type="entry name" value="TPR-like_helical_dom_sf"/>
</dbReference>
<dbReference type="AlphaFoldDB" id="A0AAV9ACM0"/>
<dbReference type="PROSITE" id="PS50828">
    <property type="entry name" value="SMR"/>
    <property type="match status" value="1"/>
</dbReference>
<evidence type="ECO:0000256" key="1">
    <source>
        <dbReference type="ARBA" id="ARBA00007626"/>
    </source>
</evidence>
<dbReference type="PANTHER" id="PTHR47447">
    <property type="entry name" value="OS03G0856100 PROTEIN"/>
    <property type="match status" value="1"/>
</dbReference>
<dbReference type="SUPFAM" id="SSF160443">
    <property type="entry name" value="SMR domain-like"/>
    <property type="match status" value="1"/>
</dbReference>
<evidence type="ECO:0000256" key="3">
    <source>
        <dbReference type="PROSITE-ProRule" id="PRU00708"/>
    </source>
</evidence>
<comment type="similarity">
    <text evidence="1">Belongs to the PPR family. P subfamily.</text>
</comment>
<evidence type="ECO:0000313" key="6">
    <source>
        <dbReference type="Proteomes" id="UP001179952"/>
    </source>
</evidence>
<dbReference type="InterPro" id="IPR002885">
    <property type="entry name" value="PPR_rpt"/>
</dbReference>
<keyword evidence="2" id="KW-0677">Repeat</keyword>
<dbReference type="InterPro" id="IPR002625">
    <property type="entry name" value="Smr_dom"/>
</dbReference>